<evidence type="ECO:0000313" key="1">
    <source>
        <dbReference type="EMBL" id="WVZ21610.1"/>
    </source>
</evidence>
<protein>
    <submittedName>
        <fullName evidence="1">Uncharacterized protein</fullName>
    </submittedName>
</protein>
<sequence length="123" mass="14057">MKKLKGEVTKETQRKQILRTEFLDCVFQFQLYSLTSVPPHQQKIFGAEQDTPVTNDYDLIAISDKLRLVSVKDTEPKPEPEQRDSDLLKSDEELARLLQISPKIMCSESLILETESISICISS</sequence>
<name>A0AAQ3P605_VIGMU</name>
<evidence type="ECO:0000313" key="2">
    <source>
        <dbReference type="Proteomes" id="UP001374535"/>
    </source>
</evidence>
<keyword evidence="2" id="KW-1185">Reference proteome</keyword>
<dbReference type="Proteomes" id="UP001374535">
    <property type="component" value="Chromosome 2"/>
</dbReference>
<accession>A0AAQ3P605</accession>
<gene>
    <name evidence="1" type="ORF">V8G54_008932</name>
</gene>
<dbReference type="EMBL" id="CP144699">
    <property type="protein sequence ID" value="WVZ21610.1"/>
    <property type="molecule type" value="Genomic_DNA"/>
</dbReference>
<dbReference type="AlphaFoldDB" id="A0AAQ3P605"/>
<proteinExistence type="predicted"/>
<organism evidence="1 2">
    <name type="scientific">Vigna mungo</name>
    <name type="common">Black gram</name>
    <name type="synonym">Phaseolus mungo</name>
    <dbReference type="NCBI Taxonomy" id="3915"/>
    <lineage>
        <taxon>Eukaryota</taxon>
        <taxon>Viridiplantae</taxon>
        <taxon>Streptophyta</taxon>
        <taxon>Embryophyta</taxon>
        <taxon>Tracheophyta</taxon>
        <taxon>Spermatophyta</taxon>
        <taxon>Magnoliopsida</taxon>
        <taxon>eudicotyledons</taxon>
        <taxon>Gunneridae</taxon>
        <taxon>Pentapetalae</taxon>
        <taxon>rosids</taxon>
        <taxon>fabids</taxon>
        <taxon>Fabales</taxon>
        <taxon>Fabaceae</taxon>
        <taxon>Papilionoideae</taxon>
        <taxon>50 kb inversion clade</taxon>
        <taxon>NPAAA clade</taxon>
        <taxon>indigoferoid/millettioid clade</taxon>
        <taxon>Phaseoleae</taxon>
        <taxon>Vigna</taxon>
    </lineage>
</organism>
<reference evidence="1 2" key="1">
    <citation type="journal article" date="2023" name="Life. Sci Alliance">
        <title>Evolutionary insights into 3D genome organization and epigenetic landscape of Vigna mungo.</title>
        <authorList>
            <person name="Junaid A."/>
            <person name="Singh B."/>
            <person name="Bhatia S."/>
        </authorList>
    </citation>
    <scope>NUCLEOTIDE SEQUENCE [LARGE SCALE GENOMIC DNA]</scope>
    <source>
        <strain evidence="1">Urdbean</strain>
    </source>
</reference>